<dbReference type="SUPFAM" id="SSF53474">
    <property type="entry name" value="alpha/beta-Hydrolases"/>
    <property type="match status" value="1"/>
</dbReference>
<accession>A0A507C545</accession>
<dbReference type="EMBL" id="QEAN01000496">
    <property type="protein sequence ID" value="TPX34601.1"/>
    <property type="molecule type" value="Genomic_DNA"/>
</dbReference>
<feature type="region of interest" description="Disordered" evidence="1">
    <location>
        <begin position="32"/>
        <end position="52"/>
    </location>
</feature>
<dbReference type="InterPro" id="IPR019819">
    <property type="entry name" value="Carboxylesterase_B_CS"/>
</dbReference>
<feature type="domain" description="Carboxylesterase type B" evidence="3">
    <location>
        <begin position="81"/>
        <end position="525"/>
    </location>
</feature>
<dbReference type="Proteomes" id="UP000317494">
    <property type="component" value="Unassembled WGS sequence"/>
</dbReference>
<dbReference type="PROSITE" id="PS00941">
    <property type="entry name" value="CARBOXYLESTERASE_B_2"/>
    <property type="match status" value="1"/>
</dbReference>
<dbReference type="STRING" id="286115.A0A507C545"/>
<dbReference type="Gene3D" id="3.40.50.1820">
    <property type="entry name" value="alpha/beta hydrolase"/>
    <property type="match status" value="1"/>
</dbReference>
<evidence type="ECO:0000313" key="6">
    <source>
        <dbReference type="Proteomes" id="UP000317494"/>
    </source>
</evidence>
<dbReference type="OrthoDB" id="2134434at2759"/>
<dbReference type="InterPro" id="IPR029058">
    <property type="entry name" value="AB_hydrolase_fold"/>
</dbReference>
<feature type="signal peptide" evidence="2">
    <location>
        <begin position="1"/>
        <end position="21"/>
    </location>
</feature>
<protein>
    <recommendedName>
        <fullName evidence="3">Carboxylesterase type B domain-containing protein</fullName>
    </recommendedName>
</protein>
<name>A0A507C545_9FUNG</name>
<evidence type="ECO:0000313" key="7">
    <source>
        <dbReference type="Proteomes" id="UP000320475"/>
    </source>
</evidence>
<feature type="compositionally biased region" description="Low complexity" evidence="1">
    <location>
        <begin position="33"/>
        <end position="42"/>
    </location>
</feature>
<proteinExistence type="predicted"/>
<dbReference type="InterPro" id="IPR050309">
    <property type="entry name" value="Type-B_Carboxylest/Lipase"/>
</dbReference>
<evidence type="ECO:0000259" key="3">
    <source>
        <dbReference type="Pfam" id="PF00135"/>
    </source>
</evidence>
<evidence type="ECO:0000256" key="2">
    <source>
        <dbReference type="SAM" id="SignalP"/>
    </source>
</evidence>
<sequence length="549" mass="56559">MHLTTLLAKLILVRSLGYASAGTPAASLPTVDASTAAPETAPSPIPGNSSDHPVSGNLTINGAIATASLDYVTLLGAVSDGIVSFKGIRYAEAPTGAHRFAPPMDPTSESAPVNATEFGNVCPQISATGINGSVSIGDEDCLFLNIYAPVNASGLPVMLWIHAGDGTHPTAASHDLTASTPGTSGSGNSFDGAAFISAGTAPLVVVTINYRLGALGWLSGPSLALMNATNLGLLDQRHAMQWVQTHIAVFGGDASKVTLVGHEHAAVAVGYHLVSPYPKLFAAAVLESGGPTTAKVVSAASPAAKDQYDSFLNATECRYHRTASFQIHCLRSLPLAALVQAQQAIQPTAPFYASIDGTFLATAPSTALAAPEAPVPLLIGTTASAVSAPDLPALFATMASNNTELAAELATMYPAAPYGNSYIASPDTAAQAAHTDLMSLCPAIALSRAYAAAGANVYRYLVVRALDLSGIWNPAESTSGTLATTIATYWMNFARDGNPDGVNGTVWPAYGKTGYGPVLVLDAAKNSSGYWYDDDKDVYCGLMERVRDN</sequence>
<dbReference type="InterPro" id="IPR002018">
    <property type="entry name" value="CarbesteraseB"/>
</dbReference>
<dbReference type="Proteomes" id="UP000320475">
    <property type="component" value="Unassembled WGS sequence"/>
</dbReference>
<dbReference type="PANTHER" id="PTHR11559">
    <property type="entry name" value="CARBOXYLESTERASE"/>
    <property type="match status" value="1"/>
</dbReference>
<feature type="chain" id="PRO_5033839656" description="Carboxylesterase type B domain-containing protein" evidence="2">
    <location>
        <begin position="22"/>
        <end position="549"/>
    </location>
</feature>
<evidence type="ECO:0000256" key="1">
    <source>
        <dbReference type="SAM" id="MobiDB-lite"/>
    </source>
</evidence>
<evidence type="ECO:0000313" key="5">
    <source>
        <dbReference type="EMBL" id="TPX39669.1"/>
    </source>
</evidence>
<keyword evidence="6" id="KW-1185">Reference proteome</keyword>
<dbReference type="AlphaFoldDB" id="A0A507C545"/>
<organism evidence="4 6">
    <name type="scientific">Synchytrium endobioticum</name>
    <dbReference type="NCBI Taxonomy" id="286115"/>
    <lineage>
        <taxon>Eukaryota</taxon>
        <taxon>Fungi</taxon>
        <taxon>Fungi incertae sedis</taxon>
        <taxon>Chytridiomycota</taxon>
        <taxon>Chytridiomycota incertae sedis</taxon>
        <taxon>Chytridiomycetes</taxon>
        <taxon>Synchytriales</taxon>
        <taxon>Synchytriaceae</taxon>
        <taxon>Synchytrium</taxon>
    </lineage>
</organism>
<comment type="caution">
    <text evidence="4">The sequence shown here is derived from an EMBL/GenBank/DDBJ whole genome shotgun (WGS) entry which is preliminary data.</text>
</comment>
<dbReference type="Pfam" id="PF00135">
    <property type="entry name" value="COesterase"/>
    <property type="match status" value="1"/>
</dbReference>
<gene>
    <name evidence="5" type="ORF">SeLEV6574_g07060</name>
    <name evidence="4" type="ORF">SeMB42_g07303</name>
</gene>
<dbReference type="EMBL" id="QEAM01000455">
    <property type="protein sequence ID" value="TPX39669.1"/>
    <property type="molecule type" value="Genomic_DNA"/>
</dbReference>
<dbReference type="VEuPathDB" id="FungiDB:SeMB42_g07303"/>
<keyword evidence="2" id="KW-0732">Signal</keyword>
<reference evidence="6 7" key="1">
    <citation type="journal article" date="2019" name="Sci. Rep.">
        <title>Comparative genomics of chytrid fungi reveal insights into the obligate biotrophic and pathogenic lifestyle of Synchytrium endobioticum.</title>
        <authorList>
            <person name="van de Vossenberg B.T.L.H."/>
            <person name="Warris S."/>
            <person name="Nguyen H.D.T."/>
            <person name="van Gent-Pelzer M.P.E."/>
            <person name="Joly D.L."/>
            <person name="van de Geest H.C."/>
            <person name="Bonants P.J.M."/>
            <person name="Smith D.S."/>
            <person name="Levesque C.A."/>
            <person name="van der Lee T.A.J."/>
        </authorList>
    </citation>
    <scope>NUCLEOTIDE SEQUENCE [LARGE SCALE GENOMIC DNA]</scope>
    <source>
        <strain evidence="5 7">LEV6574</strain>
        <strain evidence="4 6">MB42</strain>
    </source>
</reference>
<evidence type="ECO:0000313" key="4">
    <source>
        <dbReference type="EMBL" id="TPX34601.1"/>
    </source>
</evidence>